<sequence length="107" mass="10572">MKTYIQSGDVLTITAPAAIASGAFVKIGRLTGFAQADAAEGQPVAIVTRAVSEVPVAAADPVTVGAAVYADADGALTTDETDATYVGYSTSAAVPAAGVATVKVRLD</sequence>
<reference evidence="1 2" key="1">
    <citation type="submission" date="2018-04" db="EMBL/GenBank/DDBJ databases">
        <title>Genomic Encyclopedia of Type Strains, Phase III (KMG-III): the genomes of soil and plant-associated and newly described type strains.</title>
        <authorList>
            <person name="Whitman W."/>
        </authorList>
    </citation>
    <scope>NUCLEOTIDE SEQUENCE [LARGE SCALE GENOMIC DNA]</scope>
    <source>
        <strain evidence="1 2">KA25</strain>
    </source>
</reference>
<keyword evidence="2" id="KW-1185">Reference proteome</keyword>
<gene>
    <name evidence="1" type="ORF">C8J28_109180</name>
</gene>
<proteinExistence type="predicted"/>
<dbReference type="OrthoDB" id="5365964at2"/>
<comment type="caution">
    <text evidence="1">The sequence shown here is derived from an EMBL/GenBank/DDBJ whole genome shotgun (WGS) entry which is preliminary data.</text>
</comment>
<dbReference type="AlphaFoldDB" id="A0A2T5K730"/>
<evidence type="ECO:0000313" key="2">
    <source>
        <dbReference type="Proteomes" id="UP000244060"/>
    </source>
</evidence>
<protein>
    <submittedName>
        <fullName evidence="1">Putative RecA/RadA family phage recombinase</fullName>
    </submittedName>
</protein>
<dbReference type="Pfam" id="PF09956">
    <property type="entry name" value="Phage_cement_2"/>
    <property type="match status" value="1"/>
</dbReference>
<name>A0A2T5K730_9RHOB</name>
<dbReference type="RefSeq" id="WP_108221123.1">
    <property type="nucleotide sequence ID" value="NZ_QAOT01000009.1"/>
</dbReference>
<dbReference type="InterPro" id="IPR011231">
    <property type="entry name" value="Phage_VT1-Sakai_H0018"/>
</dbReference>
<accession>A0A2T5K730</accession>
<evidence type="ECO:0000313" key="1">
    <source>
        <dbReference type="EMBL" id="PTR18220.1"/>
    </source>
</evidence>
<dbReference type="Proteomes" id="UP000244060">
    <property type="component" value="Unassembled WGS sequence"/>
</dbReference>
<dbReference type="EMBL" id="QAOT01000009">
    <property type="protein sequence ID" value="PTR18220.1"/>
    <property type="molecule type" value="Genomic_DNA"/>
</dbReference>
<organism evidence="1 2">
    <name type="scientific">Cereibacter azotoformans</name>
    <dbReference type="NCBI Taxonomy" id="43057"/>
    <lineage>
        <taxon>Bacteria</taxon>
        <taxon>Pseudomonadati</taxon>
        <taxon>Pseudomonadota</taxon>
        <taxon>Alphaproteobacteria</taxon>
        <taxon>Rhodobacterales</taxon>
        <taxon>Paracoccaceae</taxon>
        <taxon>Cereibacter</taxon>
    </lineage>
</organism>